<gene>
    <name evidence="2 3" type="primary">bioD</name>
    <name evidence="3" type="ORF">FEF65_02240</name>
</gene>
<dbReference type="EC" id="6.3.3.3" evidence="2"/>
<keyword evidence="2" id="KW-0067">ATP-binding</keyword>
<dbReference type="AlphaFoldDB" id="A0A5R9GQJ7"/>
<comment type="cofactor">
    <cofactor evidence="2">
        <name>Mg(2+)</name>
        <dbReference type="ChEBI" id="CHEBI:18420"/>
    </cofactor>
</comment>
<dbReference type="GO" id="GO:0004141">
    <property type="term" value="F:dethiobiotin synthase activity"/>
    <property type="evidence" value="ECO:0007669"/>
    <property type="project" value="UniProtKB-UniRule"/>
</dbReference>
<dbReference type="InterPro" id="IPR004472">
    <property type="entry name" value="DTB_synth_BioD"/>
</dbReference>
<keyword evidence="4" id="KW-1185">Reference proteome</keyword>
<evidence type="ECO:0000256" key="2">
    <source>
        <dbReference type="HAMAP-Rule" id="MF_00336"/>
    </source>
</evidence>
<dbReference type="GO" id="GO:0005524">
    <property type="term" value="F:ATP binding"/>
    <property type="evidence" value="ECO:0007669"/>
    <property type="project" value="UniProtKB-UniRule"/>
</dbReference>
<dbReference type="Gene3D" id="3.40.50.300">
    <property type="entry name" value="P-loop containing nucleotide triphosphate hydrolases"/>
    <property type="match status" value="1"/>
</dbReference>
<keyword evidence="2" id="KW-0460">Magnesium</keyword>
<sequence length="210" mass="22395">MSRCIFITATDTGAGKTWVTAAAIRQLLADGVSALALKPVVCGLDEAGGNEDVQALLDAQRISNPDDISFYRFALPAAPSQAAADEGVEIDPDALLQWCAERRQDAEVCLIEGVGGLMVPLTGRWLVRDWIATMGDCELWLVVGCRLGAINHTLLTLEALKAMGRQPVRLILNAATRADERWLLPTRQAVAPFVPAGCAVELLGYGAEPG</sequence>
<keyword evidence="2" id="KW-0547">Nucleotide-binding</keyword>
<feature type="binding site" evidence="2">
    <location>
        <begin position="112"/>
        <end position="115"/>
    </location>
    <ligand>
        <name>ATP</name>
        <dbReference type="ChEBI" id="CHEBI:30616"/>
    </ligand>
</feature>
<dbReference type="PANTHER" id="PTHR43210:SF5">
    <property type="entry name" value="DETHIOBIOTIN SYNTHETASE"/>
    <property type="match status" value="1"/>
</dbReference>
<feature type="binding site" evidence="2">
    <location>
        <position position="112"/>
    </location>
    <ligand>
        <name>Mg(2+)</name>
        <dbReference type="ChEBI" id="CHEBI:18420"/>
    </ligand>
</feature>
<dbReference type="UniPathway" id="UPA00078">
    <property type="reaction ID" value="UER00161"/>
</dbReference>
<dbReference type="RefSeq" id="WP_138238169.1">
    <property type="nucleotide sequence ID" value="NZ_VBRY01000002.1"/>
</dbReference>
<evidence type="ECO:0000256" key="1">
    <source>
        <dbReference type="ARBA" id="ARBA00022756"/>
    </source>
</evidence>
<dbReference type="Pfam" id="PF13500">
    <property type="entry name" value="AAA_26"/>
    <property type="match status" value="1"/>
</dbReference>
<dbReference type="EMBL" id="VBRY01000002">
    <property type="protein sequence ID" value="TLS68551.1"/>
    <property type="molecule type" value="Genomic_DNA"/>
</dbReference>
<feature type="binding site" evidence="2">
    <location>
        <position position="17"/>
    </location>
    <ligand>
        <name>Mg(2+)</name>
        <dbReference type="ChEBI" id="CHEBI:18420"/>
    </ligand>
</feature>
<dbReference type="SUPFAM" id="SSF52540">
    <property type="entry name" value="P-loop containing nucleoside triphosphate hydrolases"/>
    <property type="match status" value="1"/>
</dbReference>
<dbReference type="GO" id="GO:0009102">
    <property type="term" value="P:biotin biosynthetic process"/>
    <property type="evidence" value="ECO:0007669"/>
    <property type="project" value="UniProtKB-UniRule"/>
</dbReference>
<dbReference type="HAMAP" id="MF_00336">
    <property type="entry name" value="BioD"/>
    <property type="match status" value="1"/>
</dbReference>
<protein>
    <recommendedName>
        <fullName evidence="2">ATP-dependent dethiobiotin synthetase BioD</fullName>
        <ecNumber evidence="2">6.3.3.3</ecNumber>
    </recommendedName>
    <alternativeName>
        <fullName evidence="2">DTB synthetase</fullName>
        <shortName evidence="2">DTBS</shortName>
    </alternativeName>
    <alternativeName>
        <fullName evidence="2">Dethiobiotin synthase</fullName>
    </alternativeName>
</protein>
<comment type="caution">
    <text evidence="3">The sequence shown here is derived from an EMBL/GenBank/DDBJ whole genome shotgun (WGS) entry which is preliminary data.</text>
</comment>
<keyword evidence="1 2" id="KW-0093">Biotin biosynthesis</keyword>
<dbReference type="InterPro" id="IPR027417">
    <property type="entry name" value="P-loop_NTPase"/>
</dbReference>
<keyword evidence="2" id="KW-0963">Cytoplasm</keyword>
<evidence type="ECO:0000313" key="3">
    <source>
        <dbReference type="EMBL" id="TLS68551.1"/>
    </source>
</evidence>
<reference evidence="3 4" key="1">
    <citation type="journal article" date="2019" name="Appl. Environ. Microbiol.">
        <title>Environmental Evidence and Genomic Insight of Iron-oxidizing Bacteria Preference Towards More Corrosion Resistant Stainless Steel at Higher Salinities.</title>
        <authorList>
            <person name="Garrison C.E."/>
            <person name="Price K.A."/>
            <person name="Field E.K."/>
        </authorList>
    </citation>
    <scope>NUCLEOTIDE SEQUENCE [LARGE SCALE GENOMIC DNA]</scope>
    <source>
        <strain evidence="3 4">P3</strain>
    </source>
</reference>
<feature type="binding site" evidence="2">
    <location>
        <position position="52"/>
    </location>
    <ligand>
        <name>Mg(2+)</name>
        <dbReference type="ChEBI" id="CHEBI:18420"/>
    </ligand>
</feature>
<dbReference type="NCBIfam" id="TIGR00347">
    <property type="entry name" value="bioD"/>
    <property type="match status" value="1"/>
</dbReference>
<comment type="subcellular location">
    <subcellularLocation>
        <location evidence="2">Cytoplasm</location>
    </subcellularLocation>
</comment>
<dbReference type="GO" id="GO:0005829">
    <property type="term" value="C:cytosol"/>
    <property type="evidence" value="ECO:0007669"/>
    <property type="project" value="TreeGrafter"/>
</dbReference>
<comment type="subunit">
    <text evidence="2">Homodimer.</text>
</comment>
<comment type="similarity">
    <text evidence="2">Belongs to the dethiobiotin synthetase family.</text>
</comment>
<comment type="pathway">
    <text evidence="2">Cofactor biosynthesis; biotin biosynthesis; biotin from 7,8-diaminononanoate: step 1/2.</text>
</comment>
<comment type="function">
    <text evidence="2">Catalyzes a mechanistically unusual reaction, the ATP-dependent insertion of CO2 between the N7 and N8 nitrogen atoms of 7,8-diaminopelargonic acid (DAPA, also called 7,8-diammoniononanoate) to form a ureido ring.</text>
</comment>
<organism evidence="3 4">
    <name type="scientific">Mariprofundus erugo</name>
    <dbReference type="NCBI Taxonomy" id="2528639"/>
    <lineage>
        <taxon>Bacteria</taxon>
        <taxon>Pseudomonadati</taxon>
        <taxon>Pseudomonadota</taxon>
        <taxon>Candidatius Mariprofundia</taxon>
        <taxon>Mariprofundales</taxon>
        <taxon>Mariprofundaceae</taxon>
        <taxon>Mariprofundus</taxon>
    </lineage>
</organism>
<feature type="binding site" evidence="2">
    <location>
        <position position="52"/>
    </location>
    <ligand>
        <name>ATP</name>
        <dbReference type="ChEBI" id="CHEBI:30616"/>
    </ligand>
</feature>
<comment type="caution">
    <text evidence="2">Lacks conserved residue(s) required for the propagation of feature annotation.</text>
</comment>
<accession>A0A5R9GQJ7</accession>
<dbReference type="Proteomes" id="UP000306585">
    <property type="component" value="Unassembled WGS sequence"/>
</dbReference>
<keyword evidence="2 3" id="KW-0436">Ligase</keyword>
<dbReference type="PANTHER" id="PTHR43210">
    <property type="entry name" value="DETHIOBIOTIN SYNTHETASE"/>
    <property type="match status" value="1"/>
</dbReference>
<dbReference type="CDD" id="cd03109">
    <property type="entry name" value="DTBS"/>
    <property type="match status" value="1"/>
</dbReference>
<comment type="catalytic activity">
    <reaction evidence="2">
        <text>(7R,8S)-7,8-diammoniononanoate + CO2 + ATP = (4R,5S)-dethiobiotin + ADP + phosphate + 3 H(+)</text>
        <dbReference type="Rhea" id="RHEA:15805"/>
        <dbReference type="ChEBI" id="CHEBI:15378"/>
        <dbReference type="ChEBI" id="CHEBI:16526"/>
        <dbReference type="ChEBI" id="CHEBI:30616"/>
        <dbReference type="ChEBI" id="CHEBI:43474"/>
        <dbReference type="ChEBI" id="CHEBI:149469"/>
        <dbReference type="ChEBI" id="CHEBI:149473"/>
        <dbReference type="ChEBI" id="CHEBI:456216"/>
        <dbReference type="EC" id="6.3.3.3"/>
    </reaction>
</comment>
<keyword evidence="2" id="KW-0479">Metal-binding</keyword>
<evidence type="ECO:0000313" key="4">
    <source>
        <dbReference type="Proteomes" id="UP000306585"/>
    </source>
</evidence>
<dbReference type="PIRSF" id="PIRSF006755">
    <property type="entry name" value="DTB_synth"/>
    <property type="match status" value="1"/>
</dbReference>
<dbReference type="GO" id="GO:0000287">
    <property type="term" value="F:magnesium ion binding"/>
    <property type="evidence" value="ECO:0007669"/>
    <property type="project" value="UniProtKB-UniRule"/>
</dbReference>
<feature type="active site" evidence="2">
    <location>
        <position position="38"/>
    </location>
</feature>
<name>A0A5R9GQJ7_9PROT</name>
<proteinExistence type="inferred from homology"/>